<keyword evidence="3" id="KW-1185">Reference proteome</keyword>
<dbReference type="CDD" id="cd07385">
    <property type="entry name" value="MPP_YkuE_C"/>
    <property type="match status" value="1"/>
</dbReference>
<sequence>MYKIKNILKDTFKYIFQRVTWILKFLFPQELKIERLQIAIPYLDAPLRLVQISDIHYDHEPIRIDDAFLSKVIEAVNNQNPDLIVITGDLVQFKPEPIDNLISKHLSKLKAKIGIYSILGNHDYKTTHGPETIMTALKNSGIKVLHNETAYPMGKEEGRLQLVGLGDYGRKRVNFRLDMVRDDLAEERRARVVLSHNPDSAFDLEPYPIDLVLSGHTHGGGLATHPPLRLFCDPEITVIDLIPKSIDNNSTN</sequence>
<dbReference type="InParanoid" id="D3B659"/>
<dbReference type="Gene3D" id="3.60.21.10">
    <property type="match status" value="1"/>
</dbReference>
<name>D3B659_HETP5</name>
<dbReference type="PANTHER" id="PTHR31302:SF0">
    <property type="entry name" value="TRANSMEMBRANE PROTEIN WITH METALLOPHOSPHOESTERASE DOMAIN"/>
    <property type="match status" value="1"/>
</dbReference>
<dbReference type="InterPro" id="IPR029052">
    <property type="entry name" value="Metallo-depent_PP-like"/>
</dbReference>
<dbReference type="AlphaFoldDB" id="D3B659"/>
<dbReference type="InterPro" id="IPR051158">
    <property type="entry name" value="Metallophosphoesterase_sf"/>
</dbReference>
<dbReference type="RefSeq" id="XP_020435474.1">
    <property type="nucleotide sequence ID" value="XM_020575060.1"/>
</dbReference>
<dbReference type="PANTHER" id="PTHR31302">
    <property type="entry name" value="TRANSMEMBRANE PROTEIN WITH METALLOPHOSPHOESTERASE DOMAIN-RELATED"/>
    <property type="match status" value="1"/>
</dbReference>
<dbReference type="EMBL" id="ADBJ01000017">
    <property type="protein sequence ID" value="EFA83357.1"/>
    <property type="molecule type" value="Genomic_DNA"/>
</dbReference>
<organism evidence="2 3">
    <name type="scientific">Heterostelium pallidum (strain ATCC 26659 / Pp 5 / PN500)</name>
    <name type="common">Cellular slime mold</name>
    <name type="synonym">Polysphondylium pallidum</name>
    <dbReference type="NCBI Taxonomy" id="670386"/>
    <lineage>
        <taxon>Eukaryota</taxon>
        <taxon>Amoebozoa</taxon>
        <taxon>Evosea</taxon>
        <taxon>Eumycetozoa</taxon>
        <taxon>Dictyostelia</taxon>
        <taxon>Acytosteliales</taxon>
        <taxon>Acytosteliaceae</taxon>
        <taxon>Heterostelium</taxon>
    </lineage>
</organism>
<evidence type="ECO:0000259" key="1">
    <source>
        <dbReference type="Pfam" id="PF00149"/>
    </source>
</evidence>
<gene>
    <name evidence="2" type="ORF">PPL_04150</name>
</gene>
<dbReference type="GO" id="GO:0016787">
    <property type="term" value="F:hydrolase activity"/>
    <property type="evidence" value="ECO:0007669"/>
    <property type="project" value="InterPro"/>
</dbReference>
<dbReference type="OMA" id="MGKLVRM"/>
<reference evidence="2 3" key="1">
    <citation type="journal article" date="2011" name="Genome Res.">
        <title>Phylogeny-wide analysis of social amoeba genomes highlights ancient origins for complex intercellular communication.</title>
        <authorList>
            <person name="Heidel A.J."/>
            <person name="Lawal H.M."/>
            <person name="Felder M."/>
            <person name="Schilde C."/>
            <person name="Helps N.R."/>
            <person name="Tunggal B."/>
            <person name="Rivero F."/>
            <person name="John U."/>
            <person name="Schleicher M."/>
            <person name="Eichinger L."/>
            <person name="Platzer M."/>
            <person name="Noegel A.A."/>
            <person name="Schaap P."/>
            <person name="Gloeckner G."/>
        </authorList>
    </citation>
    <scope>NUCLEOTIDE SEQUENCE [LARGE SCALE GENOMIC DNA]</scope>
    <source>
        <strain evidence="3">ATCC 26659 / Pp 5 / PN500</strain>
    </source>
</reference>
<evidence type="ECO:0000313" key="2">
    <source>
        <dbReference type="EMBL" id="EFA83357.1"/>
    </source>
</evidence>
<protein>
    <recommendedName>
        <fullName evidence="1">Calcineurin-like phosphoesterase domain-containing protein</fullName>
    </recommendedName>
</protein>
<dbReference type="STRING" id="670386.D3B659"/>
<evidence type="ECO:0000313" key="3">
    <source>
        <dbReference type="Proteomes" id="UP000001396"/>
    </source>
</evidence>
<feature type="domain" description="Calcineurin-like phosphoesterase" evidence="1">
    <location>
        <begin position="47"/>
        <end position="219"/>
    </location>
</feature>
<dbReference type="SUPFAM" id="SSF56300">
    <property type="entry name" value="Metallo-dependent phosphatases"/>
    <property type="match status" value="1"/>
</dbReference>
<accession>D3B659</accession>
<dbReference type="Pfam" id="PF00149">
    <property type="entry name" value="Metallophos"/>
    <property type="match status" value="1"/>
</dbReference>
<proteinExistence type="predicted"/>
<dbReference type="Proteomes" id="UP000001396">
    <property type="component" value="Unassembled WGS sequence"/>
</dbReference>
<dbReference type="GeneID" id="31359637"/>
<comment type="caution">
    <text evidence="2">The sequence shown here is derived from an EMBL/GenBank/DDBJ whole genome shotgun (WGS) entry which is preliminary data.</text>
</comment>
<dbReference type="InterPro" id="IPR004843">
    <property type="entry name" value="Calcineurin-like_PHP"/>
</dbReference>